<accession>A0ABT0E538</accession>
<gene>
    <name evidence="3" type="ORF">MU846_03705</name>
</gene>
<evidence type="ECO:0000313" key="4">
    <source>
        <dbReference type="Proteomes" id="UP001165524"/>
    </source>
</evidence>
<proteinExistence type="predicted"/>
<feature type="compositionally biased region" description="Basic and acidic residues" evidence="1">
    <location>
        <begin position="284"/>
        <end position="296"/>
    </location>
</feature>
<dbReference type="RefSeq" id="WP_246948554.1">
    <property type="nucleotide sequence ID" value="NZ_JALKII010000002.1"/>
</dbReference>
<name>A0ABT0E538_9GAMM</name>
<protein>
    <submittedName>
        <fullName evidence="3">Transporter substrate-binding domain-containing protein</fullName>
    </submittedName>
</protein>
<feature type="signal peptide" evidence="2">
    <location>
        <begin position="1"/>
        <end position="26"/>
    </location>
</feature>
<organism evidence="3 4">
    <name type="scientific">Alcanivorax quisquiliarum</name>
    <dbReference type="NCBI Taxonomy" id="2933565"/>
    <lineage>
        <taxon>Bacteria</taxon>
        <taxon>Pseudomonadati</taxon>
        <taxon>Pseudomonadota</taxon>
        <taxon>Gammaproteobacteria</taxon>
        <taxon>Oceanospirillales</taxon>
        <taxon>Alcanivoracaceae</taxon>
        <taxon>Alcanivorax</taxon>
    </lineage>
</organism>
<dbReference type="Gene3D" id="3.40.190.10">
    <property type="entry name" value="Periplasmic binding protein-like II"/>
    <property type="match status" value="2"/>
</dbReference>
<dbReference type="EMBL" id="JALKII010000002">
    <property type="protein sequence ID" value="MCK0536804.1"/>
    <property type="molecule type" value="Genomic_DNA"/>
</dbReference>
<evidence type="ECO:0000256" key="2">
    <source>
        <dbReference type="SAM" id="SignalP"/>
    </source>
</evidence>
<dbReference type="SUPFAM" id="SSF53850">
    <property type="entry name" value="Periplasmic binding protein-like II"/>
    <property type="match status" value="1"/>
</dbReference>
<keyword evidence="2" id="KW-0732">Signal</keyword>
<feature type="chain" id="PRO_5045838584" evidence="2">
    <location>
        <begin position="27"/>
        <end position="303"/>
    </location>
</feature>
<comment type="caution">
    <text evidence="3">The sequence shown here is derived from an EMBL/GenBank/DDBJ whole genome shotgun (WGS) entry which is preliminary data.</text>
</comment>
<keyword evidence="4" id="KW-1185">Reference proteome</keyword>
<dbReference type="Proteomes" id="UP001165524">
    <property type="component" value="Unassembled WGS sequence"/>
</dbReference>
<sequence length="303" mass="34420">MRQWCLRTGVLFTCLICSVIASTAAATEVIRYPAPAGERDLRDLYLVELLRLALDKTLASHGPYQMEPAAEPLSQSRALAELASGRALDVVWAMTSIEREQRARPVRIPLRKGLLGYRLLIIRTEDSDWFDSVISLDQLREVRAGQGHDWPDSDILIANGLHVLRASSYDSLFLMLEQGRFDYLPRGLTEIWAEIDQRPEMAITVAPALLLYYPTASYFFVAPDNTALAERLTQGLEAALKDGSFDRLFFEFPQHREALERTQAHGRRVLILENPLLPPQTPLHRPELWYRPETDTTARQPGR</sequence>
<feature type="region of interest" description="Disordered" evidence="1">
    <location>
        <begin position="283"/>
        <end position="303"/>
    </location>
</feature>
<evidence type="ECO:0000256" key="1">
    <source>
        <dbReference type="SAM" id="MobiDB-lite"/>
    </source>
</evidence>
<reference evidence="3" key="1">
    <citation type="submission" date="2022-04" db="EMBL/GenBank/DDBJ databases">
        <title>Alcanivorax sp. CY1518 draft genome sequence.</title>
        <authorList>
            <person name="Zhao G."/>
            <person name="An M."/>
        </authorList>
    </citation>
    <scope>NUCLEOTIDE SEQUENCE</scope>
    <source>
        <strain evidence="3">CY1518</strain>
    </source>
</reference>
<evidence type="ECO:0000313" key="3">
    <source>
        <dbReference type="EMBL" id="MCK0536804.1"/>
    </source>
</evidence>